<evidence type="ECO:0000313" key="2">
    <source>
        <dbReference type="EMBL" id="KAK7050202.1"/>
    </source>
</evidence>
<feature type="transmembrane region" description="Helical" evidence="1">
    <location>
        <begin position="103"/>
        <end position="121"/>
    </location>
</feature>
<keyword evidence="1" id="KW-0812">Transmembrane</keyword>
<dbReference type="Proteomes" id="UP001362999">
    <property type="component" value="Unassembled WGS sequence"/>
</dbReference>
<accession>A0AAW0DEB0</accession>
<feature type="transmembrane region" description="Helical" evidence="1">
    <location>
        <begin position="40"/>
        <end position="58"/>
    </location>
</feature>
<evidence type="ECO:0000313" key="3">
    <source>
        <dbReference type="Proteomes" id="UP001362999"/>
    </source>
</evidence>
<feature type="transmembrane region" description="Helical" evidence="1">
    <location>
        <begin position="70"/>
        <end position="91"/>
    </location>
</feature>
<sequence>MVKTQWSDKTCHAYIFRLTSQQAEVILSTVVWVLYQRSTVLLYILMGLVIGHFMVGIYATKPITHVPRLFTFYALPPVVMCGSAIAAFGPRKAPILTIFMRDGLFWFLALVVIGTIEIGIWNKGRHSLANLVSLPGAVATAIISTRVILNLKQMTVVPAISTGQTIRPEREVHRLHTVSTDNWRQFRSETSLDM</sequence>
<comment type="caution">
    <text evidence="2">The sequence shown here is derived from an EMBL/GenBank/DDBJ whole genome shotgun (WGS) entry which is preliminary data.</text>
</comment>
<dbReference type="EMBL" id="JAWWNJ010000008">
    <property type="protein sequence ID" value="KAK7050202.1"/>
    <property type="molecule type" value="Genomic_DNA"/>
</dbReference>
<keyword evidence="3" id="KW-1185">Reference proteome</keyword>
<keyword evidence="1" id="KW-0472">Membrane</keyword>
<reference evidence="2 3" key="1">
    <citation type="journal article" date="2024" name="J Genomics">
        <title>Draft genome sequencing and assembly of Favolaschia claudopus CIRM-BRFM 2984 isolated from oak limbs.</title>
        <authorList>
            <person name="Navarro D."/>
            <person name="Drula E."/>
            <person name="Chaduli D."/>
            <person name="Cazenave R."/>
            <person name="Ahrendt S."/>
            <person name="Wang J."/>
            <person name="Lipzen A."/>
            <person name="Daum C."/>
            <person name="Barry K."/>
            <person name="Grigoriev I.V."/>
            <person name="Favel A."/>
            <person name="Rosso M.N."/>
            <person name="Martin F."/>
        </authorList>
    </citation>
    <scope>NUCLEOTIDE SEQUENCE [LARGE SCALE GENOMIC DNA]</scope>
    <source>
        <strain evidence="2 3">CIRM-BRFM 2984</strain>
    </source>
</reference>
<evidence type="ECO:0000256" key="1">
    <source>
        <dbReference type="SAM" id="Phobius"/>
    </source>
</evidence>
<organism evidence="2 3">
    <name type="scientific">Favolaschia claudopus</name>
    <dbReference type="NCBI Taxonomy" id="2862362"/>
    <lineage>
        <taxon>Eukaryota</taxon>
        <taxon>Fungi</taxon>
        <taxon>Dikarya</taxon>
        <taxon>Basidiomycota</taxon>
        <taxon>Agaricomycotina</taxon>
        <taxon>Agaricomycetes</taxon>
        <taxon>Agaricomycetidae</taxon>
        <taxon>Agaricales</taxon>
        <taxon>Marasmiineae</taxon>
        <taxon>Mycenaceae</taxon>
        <taxon>Favolaschia</taxon>
    </lineage>
</organism>
<gene>
    <name evidence="2" type="ORF">R3P38DRAFT_3344585</name>
</gene>
<protein>
    <submittedName>
        <fullName evidence="2">Uncharacterized protein</fullName>
    </submittedName>
</protein>
<keyword evidence="1" id="KW-1133">Transmembrane helix</keyword>
<feature type="transmembrane region" description="Helical" evidence="1">
    <location>
        <begin position="127"/>
        <end position="149"/>
    </location>
</feature>
<dbReference type="AlphaFoldDB" id="A0AAW0DEB0"/>
<proteinExistence type="predicted"/>
<name>A0AAW0DEB0_9AGAR</name>